<dbReference type="AlphaFoldDB" id="A0A917M1N7"/>
<evidence type="ECO:0000313" key="2">
    <source>
        <dbReference type="Proteomes" id="UP000622860"/>
    </source>
</evidence>
<protein>
    <submittedName>
        <fullName evidence="1">Uncharacterized protein</fullName>
    </submittedName>
</protein>
<keyword evidence="2" id="KW-1185">Reference proteome</keyword>
<gene>
    <name evidence="1" type="ORF">GCM10011398_13880</name>
</gene>
<dbReference type="EMBL" id="BMFR01000004">
    <property type="protein sequence ID" value="GGG70949.1"/>
    <property type="molecule type" value="Genomic_DNA"/>
</dbReference>
<name>A0A917M1N7_9BACI</name>
<reference evidence="1" key="2">
    <citation type="submission" date="2020-09" db="EMBL/GenBank/DDBJ databases">
        <authorList>
            <person name="Sun Q."/>
            <person name="Zhou Y."/>
        </authorList>
    </citation>
    <scope>NUCLEOTIDE SEQUENCE</scope>
    <source>
        <strain evidence="1">CGMCC 1.12754</strain>
    </source>
</reference>
<dbReference type="RefSeq" id="WP_188454651.1">
    <property type="nucleotide sequence ID" value="NZ_BMFR01000004.1"/>
</dbReference>
<proteinExistence type="predicted"/>
<comment type="caution">
    <text evidence="1">The sequence shown here is derived from an EMBL/GenBank/DDBJ whole genome shotgun (WGS) entry which is preliminary data.</text>
</comment>
<organism evidence="1 2">
    <name type="scientific">Virgibacillus oceani</name>
    <dbReference type="NCBI Taxonomy" id="1479511"/>
    <lineage>
        <taxon>Bacteria</taxon>
        <taxon>Bacillati</taxon>
        <taxon>Bacillota</taxon>
        <taxon>Bacilli</taxon>
        <taxon>Bacillales</taxon>
        <taxon>Bacillaceae</taxon>
        <taxon>Virgibacillus</taxon>
    </lineage>
</organism>
<dbReference type="Proteomes" id="UP000622860">
    <property type="component" value="Unassembled WGS sequence"/>
</dbReference>
<evidence type="ECO:0000313" key="1">
    <source>
        <dbReference type="EMBL" id="GGG70949.1"/>
    </source>
</evidence>
<reference evidence="1" key="1">
    <citation type="journal article" date="2014" name="Int. J. Syst. Evol. Microbiol.">
        <title>Complete genome sequence of Corynebacterium casei LMG S-19264T (=DSM 44701T), isolated from a smear-ripened cheese.</title>
        <authorList>
            <consortium name="US DOE Joint Genome Institute (JGI-PGF)"/>
            <person name="Walter F."/>
            <person name="Albersmeier A."/>
            <person name="Kalinowski J."/>
            <person name="Ruckert C."/>
        </authorList>
    </citation>
    <scope>NUCLEOTIDE SEQUENCE</scope>
    <source>
        <strain evidence="1">CGMCC 1.12754</strain>
    </source>
</reference>
<accession>A0A917M1N7</accession>
<sequence length="54" mass="6697">MESFLHVLEDTTEKLGRQLQKKEIEFLQWVYDRHKEEQKQKGEYEQKDKYMSCS</sequence>